<protein>
    <submittedName>
        <fullName evidence="4">GNAT family acetyltransferase</fullName>
        <ecNumber evidence="4">2.3.1.-</ecNumber>
    </submittedName>
</protein>
<evidence type="ECO:0000256" key="1">
    <source>
        <dbReference type="ARBA" id="ARBA00022679"/>
    </source>
</evidence>
<dbReference type="InterPro" id="IPR050832">
    <property type="entry name" value="Bact_Acetyltransf"/>
</dbReference>
<evidence type="ECO:0000313" key="4">
    <source>
        <dbReference type="EMBL" id="MCQ8242366.1"/>
    </source>
</evidence>
<evidence type="ECO:0000259" key="3">
    <source>
        <dbReference type="PROSITE" id="PS51186"/>
    </source>
</evidence>
<dbReference type="CDD" id="cd04301">
    <property type="entry name" value="NAT_SF"/>
    <property type="match status" value="1"/>
</dbReference>
<dbReference type="RefSeq" id="WP_422921123.1">
    <property type="nucleotide sequence ID" value="NZ_JAMZEJ010000011.1"/>
</dbReference>
<dbReference type="EMBL" id="JAMZEJ010000011">
    <property type="protein sequence ID" value="MCQ8242366.1"/>
    <property type="molecule type" value="Genomic_DNA"/>
</dbReference>
<dbReference type="Pfam" id="PF00583">
    <property type="entry name" value="Acetyltransf_1"/>
    <property type="match status" value="1"/>
</dbReference>
<proteinExistence type="predicted"/>
<sequence>MPSRSCGEAVAGDEVAAVALWKAAGLAGFGNDPVADFHLALLGPSSAVLVAEDAGGTISGTVMVGHDGHRGWLYYVAVAPAARGQGVGRHLVAVAEQWLRARGTPKVQLMVRPANAAVAGFYHRLGYAEAPRVVMAKRLDGSDAVENEPR</sequence>
<keyword evidence="2 4" id="KW-0012">Acyltransferase</keyword>
<dbReference type="PANTHER" id="PTHR43877:SF2">
    <property type="entry name" value="AMINOALKYLPHOSPHONATE N-ACETYLTRANSFERASE-RELATED"/>
    <property type="match status" value="1"/>
</dbReference>
<organism evidence="4 5">
    <name type="scientific">Rhizosaccharibacter radicis</name>
    <dbReference type="NCBI Taxonomy" id="2782605"/>
    <lineage>
        <taxon>Bacteria</taxon>
        <taxon>Pseudomonadati</taxon>
        <taxon>Pseudomonadota</taxon>
        <taxon>Alphaproteobacteria</taxon>
        <taxon>Acetobacterales</taxon>
        <taxon>Acetobacteraceae</taxon>
        <taxon>Rhizosaccharibacter</taxon>
    </lineage>
</organism>
<dbReference type="SUPFAM" id="SSF55729">
    <property type="entry name" value="Acyl-CoA N-acyltransferases (Nat)"/>
    <property type="match status" value="1"/>
</dbReference>
<dbReference type="InterPro" id="IPR016181">
    <property type="entry name" value="Acyl_CoA_acyltransferase"/>
</dbReference>
<comment type="caution">
    <text evidence="4">The sequence shown here is derived from an EMBL/GenBank/DDBJ whole genome shotgun (WGS) entry which is preliminary data.</text>
</comment>
<keyword evidence="1 4" id="KW-0808">Transferase</keyword>
<dbReference type="Gene3D" id="3.40.630.30">
    <property type="match status" value="1"/>
</dbReference>
<gene>
    <name evidence="4" type="ORF">NFI88_16150</name>
</gene>
<keyword evidence="5" id="KW-1185">Reference proteome</keyword>
<dbReference type="EC" id="2.3.1.-" evidence="4"/>
<accession>A0ABT1W185</accession>
<evidence type="ECO:0000313" key="5">
    <source>
        <dbReference type="Proteomes" id="UP001524547"/>
    </source>
</evidence>
<dbReference type="GO" id="GO:0016746">
    <property type="term" value="F:acyltransferase activity"/>
    <property type="evidence" value="ECO:0007669"/>
    <property type="project" value="UniProtKB-KW"/>
</dbReference>
<dbReference type="PANTHER" id="PTHR43877">
    <property type="entry name" value="AMINOALKYLPHOSPHONATE N-ACETYLTRANSFERASE-RELATED-RELATED"/>
    <property type="match status" value="1"/>
</dbReference>
<evidence type="ECO:0000256" key="2">
    <source>
        <dbReference type="ARBA" id="ARBA00023315"/>
    </source>
</evidence>
<dbReference type="NCBIfam" id="NF002959">
    <property type="entry name" value="PRK03624.1"/>
    <property type="match status" value="1"/>
</dbReference>
<feature type="domain" description="N-acetyltransferase" evidence="3">
    <location>
        <begin position="8"/>
        <end position="150"/>
    </location>
</feature>
<dbReference type="Proteomes" id="UP001524547">
    <property type="component" value="Unassembled WGS sequence"/>
</dbReference>
<dbReference type="PROSITE" id="PS51186">
    <property type="entry name" value="GNAT"/>
    <property type="match status" value="1"/>
</dbReference>
<name>A0ABT1W185_9PROT</name>
<dbReference type="InterPro" id="IPR000182">
    <property type="entry name" value="GNAT_dom"/>
</dbReference>
<reference evidence="4 5" key="1">
    <citation type="submission" date="2022-06" db="EMBL/GenBank/DDBJ databases">
        <title>Rhizosaccharibacter gen. nov. sp. nov. KSS12, endophytic bacteria isolated from sugarcane.</title>
        <authorList>
            <person name="Pitiwittayakul N."/>
        </authorList>
    </citation>
    <scope>NUCLEOTIDE SEQUENCE [LARGE SCALE GENOMIC DNA]</scope>
    <source>
        <strain evidence="4 5">KSS12</strain>
    </source>
</reference>